<dbReference type="AlphaFoldDB" id="A0A9J6C2L2"/>
<accession>A0A9J6C2L2</accession>
<organism evidence="2 3">
    <name type="scientific">Polypedilum vanderplanki</name>
    <name type="common">Sleeping chironomid midge</name>
    <dbReference type="NCBI Taxonomy" id="319348"/>
    <lineage>
        <taxon>Eukaryota</taxon>
        <taxon>Metazoa</taxon>
        <taxon>Ecdysozoa</taxon>
        <taxon>Arthropoda</taxon>
        <taxon>Hexapoda</taxon>
        <taxon>Insecta</taxon>
        <taxon>Pterygota</taxon>
        <taxon>Neoptera</taxon>
        <taxon>Endopterygota</taxon>
        <taxon>Diptera</taxon>
        <taxon>Nematocera</taxon>
        <taxon>Chironomoidea</taxon>
        <taxon>Chironomidae</taxon>
        <taxon>Chironominae</taxon>
        <taxon>Polypedilum</taxon>
        <taxon>Polypedilum</taxon>
    </lineage>
</organism>
<evidence type="ECO:0000313" key="3">
    <source>
        <dbReference type="Proteomes" id="UP001107558"/>
    </source>
</evidence>
<keyword evidence="3" id="KW-1185">Reference proteome</keyword>
<sequence length="80" mass="9471">MLPNLVKYEANLIQRPQFAFKFYEQCVHMMKNSKAPEKISQMKEKIYERAIGQHLYKSTPAHKDPCRFGDFEVKGRTSDF</sequence>
<dbReference type="Pfam" id="PF07896">
    <property type="entry name" value="DUF1674"/>
    <property type="match status" value="1"/>
</dbReference>
<evidence type="ECO:0000256" key="1">
    <source>
        <dbReference type="ARBA" id="ARBA00005701"/>
    </source>
</evidence>
<evidence type="ECO:0000313" key="2">
    <source>
        <dbReference type="EMBL" id="KAG5676120.1"/>
    </source>
</evidence>
<name>A0A9J6C2L2_POLVA</name>
<comment type="caution">
    <text evidence="2">The sequence shown here is derived from an EMBL/GenBank/DDBJ whole genome shotgun (WGS) entry which is preliminary data.</text>
</comment>
<dbReference type="InterPro" id="IPR012875">
    <property type="entry name" value="SDHF4"/>
</dbReference>
<dbReference type="Proteomes" id="UP001107558">
    <property type="component" value="Chromosome 2"/>
</dbReference>
<protein>
    <submittedName>
        <fullName evidence="2">Uncharacterized protein</fullName>
    </submittedName>
</protein>
<dbReference type="OrthoDB" id="10355386at2759"/>
<gene>
    <name evidence="2" type="ORF">PVAND_005973</name>
</gene>
<proteinExistence type="inferred from homology"/>
<reference evidence="2" key="1">
    <citation type="submission" date="2021-03" db="EMBL/GenBank/DDBJ databases">
        <title>Chromosome level genome of the anhydrobiotic midge Polypedilum vanderplanki.</title>
        <authorList>
            <person name="Yoshida Y."/>
            <person name="Kikawada T."/>
            <person name="Gusev O."/>
        </authorList>
    </citation>
    <scope>NUCLEOTIDE SEQUENCE</scope>
    <source>
        <strain evidence="2">NIAS01</strain>
        <tissue evidence="2">Whole body or cell culture</tissue>
    </source>
</reference>
<dbReference type="EMBL" id="JADBJN010000002">
    <property type="protein sequence ID" value="KAG5676120.1"/>
    <property type="molecule type" value="Genomic_DNA"/>
</dbReference>
<comment type="similarity">
    <text evidence="1">Belongs to the SDHAF4 family.</text>
</comment>